<keyword evidence="8" id="KW-1185">Reference proteome</keyword>
<feature type="region of interest" description="Disordered" evidence="5">
    <location>
        <begin position="1"/>
        <end position="26"/>
    </location>
</feature>
<evidence type="ECO:0000256" key="2">
    <source>
        <dbReference type="ARBA" id="ARBA00023125"/>
    </source>
</evidence>
<name>A0ABX1CKT4_9SPHN</name>
<evidence type="ECO:0000256" key="1">
    <source>
        <dbReference type="ARBA" id="ARBA00023015"/>
    </source>
</evidence>
<dbReference type="InterPro" id="IPR009057">
    <property type="entry name" value="Homeodomain-like_sf"/>
</dbReference>
<dbReference type="PANTHER" id="PTHR30055">
    <property type="entry name" value="HTH-TYPE TRANSCRIPTIONAL REGULATOR RUTR"/>
    <property type="match status" value="1"/>
</dbReference>
<keyword evidence="2 4" id="KW-0238">DNA-binding</keyword>
<evidence type="ECO:0000259" key="6">
    <source>
        <dbReference type="PROSITE" id="PS50977"/>
    </source>
</evidence>
<dbReference type="InterPro" id="IPR050109">
    <property type="entry name" value="HTH-type_TetR-like_transc_reg"/>
</dbReference>
<dbReference type="Gene3D" id="1.10.357.10">
    <property type="entry name" value="Tetracycline Repressor, domain 2"/>
    <property type="match status" value="1"/>
</dbReference>
<dbReference type="InterPro" id="IPR036271">
    <property type="entry name" value="Tet_transcr_reg_TetR-rel_C_sf"/>
</dbReference>
<reference evidence="7 8" key="1">
    <citation type="submission" date="2020-03" db="EMBL/GenBank/DDBJ databases">
        <authorList>
            <person name="Wang L."/>
            <person name="He N."/>
            <person name="Li Y."/>
            <person name="Fang Y."/>
            <person name="Zhang F."/>
        </authorList>
    </citation>
    <scope>NUCLEOTIDE SEQUENCE [LARGE SCALE GENOMIC DNA]</scope>
    <source>
        <strain evidence="7 8">36D10-4-7</strain>
    </source>
</reference>
<dbReference type="Pfam" id="PF14514">
    <property type="entry name" value="TetR_C_9"/>
    <property type="match status" value="1"/>
</dbReference>
<protein>
    <submittedName>
        <fullName evidence="7">TetR family transcriptional regulator</fullName>
    </submittedName>
</protein>
<dbReference type="RefSeq" id="WP_168134112.1">
    <property type="nucleotide sequence ID" value="NZ_JAAVJH010000004.1"/>
</dbReference>
<evidence type="ECO:0000256" key="5">
    <source>
        <dbReference type="SAM" id="MobiDB-lite"/>
    </source>
</evidence>
<dbReference type="SUPFAM" id="SSF46689">
    <property type="entry name" value="Homeodomain-like"/>
    <property type="match status" value="1"/>
</dbReference>
<dbReference type="SUPFAM" id="SSF48498">
    <property type="entry name" value="Tetracyclin repressor-like, C-terminal domain"/>
    <property type="match status" value="1"/>
</dbReference>
<dbReference type="InterPro" id="IPR001647">
    <property type="entry name" value="HTH_TetR"/>
</dbReference>
<feature type="DNA-binding region" description="H-T-H motif" evidence="4">
    <location>
        <begin position="47"/>
        <end position="66"/>
    </location>
</feature>
<organism evidence="7 8">
    <name type="scientific">Sphingomonas corticis</name>
    <dbReference type="NCBI Taxonomy" id="2722791"/>
    <lineage>
        <taxon>Bacteria</taxon>
        <taxon>Pseudomonadati</taxon>
        <taxon>Pseudomonadota</taxon>
        <taxon>Alphaproteobacteria</taxon>
        <taxon>Sphingomonadales</taxon>
        <taxon>Sphingomonadaceae</taxon>
        <taxon>Sphingomonas</taxon>
    </lineage>
</organism>
<dbReference type="EMBL" id="JAAVJH010000004">
    <property type="protein sequence ID" value="NJR78574.1"/>
    <property type="molecule type" value="Genomic_DNA"/>
</dbReference>
<dbReference type="Proteomes" id="UP000732399">
    <property type="component" value="Unassembled WGS sequence"/>
</dbReference>
<dbReference type="PROSITE" id="PS50977">
    <property type="entry name" value="HTH_TETR_2"/>
    <property type="match status" value="1"/>
</dbReference>
<dbReference type="Pfam" id="PF00440">
    <property type="entry name" value="TetR_N"/>
    <property type="match status" value="1"/>
</dbReference>
<comment type="caution">
    <text evidence="7">The sequence shown here is derived from an EMBL/GenBank/DDBJ whole genome shotgun (WGS) entry which is preliminary data.</text>
</comment>
<evidence type="ECO:0000256" key="4">
    <source>
        <dbReference type="PROSITE-ProRule" id="PRU00335"/>
    </source>
</evidence>
<dbReference type="InterPro" id="IPR011075">
    <property type="entry name" value="TetR_C"/>
</dbReference>
<sequence>MSRNAATPAKPATSRRGRREGAGSTSATTIIKATAALMRERDTLDISFVEIGQRAGLPPGLIGYYFGNKEGLLFAVLERDVKDALGQLDALAASDWNPVDKMRLHLRGIVRAYWKTPYFNRLLQAMTRDAAPERVERIAAEFIRPMTSAQGAIIDEGVAAGLFRPVDKMLFYFSVVGAADELHSSRFIASAVYGVDGVDAELHRDHAAHVADVFLRTLLIDPAKAAT</sequence>
<accession>A0ABX1CKT4</accession>
<evidence type="ECO:0000313" key="7">
    <source>
        <dbReference type="EMBL" id="NJR78574.1"/>
    </source>
</evidence>
<dbReference type="PANTHER" id="PTHR30055:SF181">
    <property type="entry name" value="BLR6905 PROTEIN"/>
    <property type="match status" value="1"/>
</dbReference>
<keyword evidence="3" id="KW-0804">Transcription</keyword>
<feature type="domain" description="HTH tetR-type" evidence="6">
    <location>
        <begin position="24"/>
        <end position="84"/>
    </location>
</feature>
<evidence type="ECO:0000256" key="3">
    <source>
        <dbReference type="ARBA" id="ARBA00023163"/>
    </source>
</evidence>
<proteinExistence type="predicted"/>
<keyword evidence="1" id="KW-0805">Transcription regulation</keyword>
<evidence type="ECO:0000313" key="8">
    <source>
        <dbReference type="Proteomes" id="UP000732399"/>
    </source>
</evidence>
<gene>
    <name evidence="7" type="ORF">HBH26_08250</name>
</gene>